<accession>A0ABQ9XU24</accession>
<evidence type="ECO:0000313" key="5">
    <source>
        <dbReference type="Proteomes" id="UP001281761"/>
    </source>
</evidence>
<feature type="chain" id="PRO_5045282325" evidence="3">
    <location>
        <begin position="21"/>
        <end position="425"/>
    </location>
</feature>
<gene>
    <name evidence="4" type="ORF">BLNAU_10122</name>
</gene>
<evidence type="ECO:0000256" key="3">
    <source>
        <dbReference type="SAM" id="SignalP"/>
    </source>
</evidence>
<organism evidence="4 5">
    <name type="scientific">Blattamonas nauphoetae</name>
    <dbReference type="NCBI Taxonomy" id="2049346"/>
    <lineage>
        <taxon>Eukaryota</taxon>
        <taxon>Metamonada</taxon>
        <taxon>Preaxostyla</taxon>
        <taxon>Oxymonadida</taxon>
        <taxon>Blattamonas</taxon>
    </lineage>
</organism>
<protein>
    <submittedName>
        <fullName evidence="4">Uncharacterized protein</fullName>
    </submittedName>
</protein>
<keyword evidence="2" id="KW-1133">Transmembrane helix</keyword>
<keyword evidence="2" id="KW-0812">Transmembrane</keyword>
<feature type="compositionally biased region" description="Low complexity" evidence="1">
    <location>
        <begin position="338"/>
        <end position="351"/>
    </location>
</feature>
<name>A0ABQ9XU24_9EUKA</name>
<feature type="region of interest" description="Disordered" evidence="1">
    <location>
        <begin position="298"/>
        <end position="425"/>
    </location>
</feature>
<dbReference type="Proteomes" id="UP001281761">
    <property type="component" value="Unassembled WGS sequence"/>
</dbReference>
<feature type="transmembrane region" description="Helical" evidence="2">
    <location>
        <begin position="247"/>
        <end position="274"/>
    </location>
</feature>
<comment type="caution">
    <text evidence="4">The sequence shown here is derived from an EMBL/GenBank/DDBJ whole genome shotgun (WGS) entry which is preliminary data.</text>
</comment>
<reference evidence="4 5" key="1">
    <citation type="journal article" date="2022" name="bioRxiv">
        <title>Genomics of Preaxostyla Flagellates Illuminates Evolutionary Transitions and the Path Towards Mitochondrial Loss.</title>
        <authorList>
            <person name="Novak L.V.F."/>
            <person name="Treitli S.C."/>
            <person name="Pyrih J."/>
            <person name="Halakuc P."/>
            <person name="Pipaliya S.V."/>
            <person name="Vacek V."/>
            <person name="Brzon O."/>
            <person name="Soukal P."/>
            <person name="Eme L."/>
            <person name="Dacks J.B."/>
            <person name="Karnkowska A."/>
            <person name="Elias M."/>
            <person name="Hampl V."/>
        </authorList>
    </citation>
    <scope>NUCLEOTIDE SEQUENCE [LARGE SCALE GENOMIC DNA]</scope>
    <source>
        <strain evidence="4">NAU3</strain>
        <tissue evidence="4">Gut</tissue>
    </source>
</reference>
<dbReference type="EMBL" id="JARBJD010000072">
    <property type="protein sequence ID" value="KAK2954982.1"/>
    <property type="molecule type" value="Genomic_DNA"/>
</dbReference>
<evidence type="ECO:0000313" key="4">
    <source>
        <dbReference type="EMBL" id="KAK2954982.1"/>
    </source>
</evidence>
<sequence>MISFLILSILSLLHSQTVTSAKLTFDAHYLTTQLSFEISGLADTVTPTTLYYHAKSVTTETTVKLSPNGRNTYLTETLHTKLLKPQWRLDTIYELAGIIDAEDNKIPFTEVYTVRATKTPTLESMSIDSSFQYLKPDGVTESKKLVEHQVLKIRGSGFTLNNHTLVFVELGDKPNIKRNVTVKFEKPTGGDFLLIPVKDKNDDGIGLKRKKSYQLIDFVEEKEGPTDFTRQLKVEVRDLPAVTSMAFLGWLIPLIVVILAVVIVGVVLLFICVIRPKMAKKGEDPAIKTPLLAAKTEQQPYAATTQNSQPSEYQSGEVPASEPAAVPTQESQPSGYQSSEGPSSEEAAPVENPIAQAEQADNIEQTTEEPEQSEVEKKMEEEKKIEAEAEQEQPAVEETAQPEPETAESTEAPTQESNDAQSGES</sequence>
<keyword evidence="3" id="KW-0732">Signal</keyword>
<feature type="compositionally biased region" description="Low complexity" evidence="1">
    <location>
        <begin position="392"/>
        <end position="416"/>
    </location>
</feature>
<keyword evidence="5" id="KW-1185">Reference proteome</keyword>
<feature type="compositionally biased region" description="Polar residues" evidence="1">
    <location>
        <begin position="298"/>
        <end position="314"/>
    </location>
</feature>
<feature type="compositionally biased region" description="Polar residues" evidence="1">
    <location>
        <begin position="328"/>
        <end position="337"/>
    </location>
</feature>
<feature type="signal peptide" evidence="3">
    <location>
        <begin position="1"/>
        <end position="20"/>
    </location>
</feature>
<proteinExistence type="predicted"/>
<evidence type="ECO:0000256" key="2">
    <source>
        <dbReference type="SAM" id="Phobius"/>
    </source>
</evidence>
<evidence type="ECO:0000256" key="1">
    <source>
        <dbReference type="SAM" id="MobiDB-lite"/>
    </source>
</evidence>
<keyword evidence="2" id="KW-0472">Membrane</keyword>
<feature type="compositionally biased region" description="Basic and acidic residues" evidence="1">
    <location>
        <begin position="374"/>
        <end position="387"/>
    </location>
</feature>